<feature type="domain" description="Raptor N-terminal CASPase-like" evidence="4">
    <location>
        <begin position="37"/>
        <end position="203"/>
    </location>
</feature>
<reference evidence="5 6" key="1">
    <citation type="submission" date="2024-04" db="EMBL/GenBank/DDBJ databases">
        <title>Tritrichomonas musculus Genome.</title>
        <authorList>
            <person name="Alves-Ferreira E."/>
            <person name="Grigg M."/>
            <person name="Lorenzi H."/>
            <person name="Galac M."/>
        </authorList>
    </citation>
    <scope>NUCLEOTIDE SEQUENCE [LARGE SCALE GENOMIC DNA]</scope>
    <source>
        <strain evidence="5 6">EAF2021</strain>
    </source>
</reference>
<evidence type="ECO:0000256" key="3">
    <source>
        <dbReference type="SAM" id="MobiDB-lite"/>
    </source>
</evidence>
<dbReference type="PANTHER" id="PTHR12848">
    <property type="entry name" value="REGULATORY-ASSOCIATED PROTEIN OF MTOR"/>
    <property type="match status" value="1"/>
</dbReference>
<accession>A0ABR2I745</accession>
<keyword evidence="6" id="KW-1185">Reference proteome</keyword>
<evidence type="ECO:0000313" key="6">
    <source>
        <dbReference type="Proteomes" id="UP001470230"/>
    </source>
</evidence>
<dbReference type="Proteomes" id="UP001470230">
    <property type="component" value="Unassembled WGS sequence"/>
</dbReference>
<feature type="region of interest" description="Disordered" evidence="3">
    <location>
        <begin position="1"/>
        <end position="32"/>
    </location>
</feature>
<evidence type="ECO:0000256" key="2">
    <source>
        <dbReference type="ARBA" id="ARBA00022737"/>
    </source>
</evidence>
<dbReference type="InterPro" id="IPR016024">
    <property type="entry name" value="ARM-type_fold"/>
</dbReference>
<dbReference type="PANTHER" id="PTHR12848:SF16">
    <property type="entry name" value="REGULATORY-ASSOCIATED PROTEIN OF MTOR"/>
    <property type="match status" value="1"/>
</dbReference>
<gene>
    <name evidence="5" type="ORF">M9Y10_013003</name>
</gene>
<protein>
    <recommendedName>
        <fullName evidence="4">Raptor N-terminal CASPase-like domain-containing protein</fullName>
    </recommendedName>
</protein>
<dbReference type="SMART" id="SM01302">
    <property type="entry name" value="Raptor_N"/>
    <property type="match status" value="1"/>
</dbReference>
<dbReference type="SUPFAM" id="SSF48371">
    <property type="entry name" value="ARM repeat"/>
    <property type="match status" value="2"/>
</dbReference>
<name>A0ABR2I745_9EUKA</name>
<dbReference type="InterPro" id="IPR029347">
    <property type="entry name" value="Raptor_N"/>
</dbReference>
<evidence type="ECO:0000313" key="5">
    <source>
        <dbReference type="EMBL" id="KAK8857904.1"/>
    </source>
</evidence>
<dbReference type="InterPro" id="IPR004083">
    <property type="entry name" value="Raptor"/>
</dbReference>
<organism evidence="5 6">
    <name type="scientific">Tritrichomonas musculus</name>
    <dbReference type="NCBI Taxonomy" id="1915356"/>
    <lineage>
        <taxon>Eukaryota</taxon>
        <taxon>Metamonada</taxon>
        <taxon>Parabasalia</taxon>
        <taxon>Tritrichomonadida</taxon>
        <taxon>Tritrichomonadidae</taxon>
        <taxon>Tritrichomonas</taxon>
    </lineage>
</organism>
<dbReference type="Pfam" id="PF14538">
    <property type="entry name" value="Raptor_N"/>
    <property type="match status" value="1"/>
</dbReference>
<proteinExistence type="predicted"/>
<evidence type="ECO:0000259" key="4">
    <source>
        <dbReference type="SMART" id="SM01302"/>
    </source>
</evidence>
<dbReference type="EMBL" id="JAPFFF010000019">
    <property type="protein sequence ID" value="KAK8857904.1"/>
    <property type="molecule type" value="Genomic_DNA"/>
</dbReference>
<evidence type="ECO:0000256" key="1">
    <source>
        <dbReference type="ARBA" id="ARBA00022574"/>
    </source>
</evidence>
<keyword evidence="1" id="KW-0853">WD repeat</keyword>
<keyword evidence="2" id="KW-0677">Repeat</keyword>
<sequence length="723" mass="80565">MLCLQSDHQHAQRRRNLPAASNRSSQTVQTQKVQQTVTKTKCAVCFLCLFDGLRTPSIRRLIRKPRTVCKKPLLTFDPSFYAPSSTEALQELYQTALNCPCSISVDPPVNTALELLKQKSNPDPTRNAHTGHHENASQNQRILIHYFGQGCLEPGSDGCIYFFSDDLTRYKPIKILNMIHTCNCPLCFIFDCPCASIIMPQLATQKDIFAFFACESDECLQLSTDAPMDLFSSCLLSTYDTAIWWHMQRHSTVYDTPRLPNDENKEFLSSFLNSLLDAIAYESQKLSLYQAYTADPAIATLFRGFVLAQRVMLSFNIHSSAFPQLENMDYHPFWDVWDIAIDCCITLSKEDAISMLFNLCVETFDSFGSPGIFAIYGCFITQTPSLSETAAKHLLKYLDSEKGAEMIDFAAASSLPNALLAIGTQTESSLLILAKLLTSSMSTSFNMNLRLTFVSSKDHKLLYAGALHVCCAIIKSYSSTYSDLVRFCFDHILNAAPLSAFLLGLLYERGCKPSSIPGFLSKVGSLLKGSGENLSISTNSNNNSSSNSFLKVTSNPSLSSSNSYFDNDLAPNLNNKLNTNLEMSKKPAPILPNSSSDEDKRASAIFLLGNMSDQNALKLLYGLENDESPLVRQQLLFALLKLTRFFRDSVANDIISKLFKDSHEMITSVVGNVRASVNGSRTQNFKDLCESGNPIFGYFIKSVHDSNFEERYSQNLFLYPGRS</sequence>
<comment type="caution">
    <text evidence="5">The sequence shown here is derived from an EMBL/GenBank/DDBJ whole genome shotgun (WGS) entry which is preliminary data.</text>
</comment>